<dbReference type="GO" id="GO:0016491">
    <property type="term" value="F:oxidoreductase activity"/>
    <property type="evidence" value="ECO:0007669"/>
    <property type="project" value="UniProtKB-KW"/>
</dbReference>
<accession>A0A543FS61</accession>
<dbReference type="PRINTS" id="PR00081">
    <property type="entry name" value="GDHRDH"/>
</dbReference>
<reference evidence="3 4" key="1">
    <citation type="submission" date="2019-06" db="EMBL/GenBank/DDBJ databases">
        <title>Sequencing the genomes of 1000 actinobacteria strains.</title>
        <authorList>
            <person name="Klenk H.-P."/>
        </authorList>
    </citation>
    <scope>NUCLEOTIDE SEQUENCE [LARGE SCALE GENOMIC DNA]</scope>
    <source>
        <strain evidence="3 4">DSM 45511</strain>
    </source>
</reference>
<dbReference type="EMBL" id="VFPH01000002">
    <property type="protein sequence ID" value="TQM36584.1"/>
    <property type="molecule type" value="Genomic_DNA"/>
</dbReference>
<organism evidence="3 4">
    <name type="scientific">Pseudonocardia cypriaca</name>
    <dbReference type="NCBI Taxonomy" id="882449"/>
    <lineage>
        <taxon>Bacteria</taxon>
        <taxon>Bacillati</taxon>
        <taxon>Actinomycetota</taxon>
        <taxon>Actinomycetes</taxon>
        <taxon>Pseudonocardiales</taxon>
        <taxon>Pseudonocardiaceae</taxon>
        <taxon>Pseudonocardia</taxon>
    </lineage>
</organism>
<sequence length="245" mass="25069">MSAVATGRTALDGRTVLVVGGSSGIGAEVARRAAAAGAHLVVTGRDEAKLAAAAARIGTERTAAFDAHDEDALRGFFTDVGAVDHVVSMIGDSMSGGFIDTTPETMRHVVESKFLTNWTIARLAAPLVRAGGSVVFTSGTGGRPHDTSASTVANLGLGALVQGLAVELGPAVRVNAVAPTFMDTPFWSGLPRAQFEQIRAGFVTKVPLGRLGTVEEVAEAYLYLMTATFVTGQVLAVDGGVSVTA</sequence>
<comment type="caution">
    <text evidence="3">The sequence shown here is derived from an EMBL/GenBank/DDBJ whole genome shotgun (WGS) entry which is preliminary data.</text>
</comment>
<gene>
    <name evidence="3" type="ORF">FB388_3765</name>
</gene>
<dbReference type="SUPFAM" id="SSF51735">
    <property type="entry name" value="NAD(P)-binding Rossmann-fold domains"/>
    <property type="match status" value="1"/>
</dbReference>
<evidence type="ECO:0000256" key="1">
    <source>
        <dbReference type="ARBA" id="ARBA00006484"/>
    </source>
</evidence>
<dbReference type="InterPro" id="IPR051122">
    <property type="entry name" value="SDR_DHRS6-like"/>
</dbReference>
<protein>
    <submittedName>
        <fullName evidence="3">NAD(P)-dependent dehydrogenase (Short-subunit alcohol dehydrogenase family)</fullName>
    </submittedName>
</protein>
<keyword evidence="2" id="KW-0560">Oxidoreductase</keyword>
<dbReference type="OrthoDB" id="9806974at2"/>
<name>A0A543FS61_9PSEU</name>
<dbReference type="InterPro" id="IPR002347">
    <property type="entry name" value="SDR_fam"/>
</dbReference>
<comment type="similarity">
    <text evidence="1">Belongs to the short-chain dehydrogenases/reductases (SDR) family.</text>
</comment>
<dbReference type="InterPro" id="IPR036291">
    <property type="entry name" value="NAD(P)-bd_dom_sf"/>
</dbReference>
<dbReference type="Pfam" id="PF13561">
    <property type="entry name" value="adh_short_C2"/>
    <property type="match status" value="1"/>
</dbReference>
<dbReference type="Proteomes" id="UP000319818">
    <property type="component" value="Unassembled WGS sequence"/>
</dbReference>
<dbReference type="CDD" id="cd05233">
    <property type="entry name" value="SDR_c"/>
    <property type="match status" value="1"/>
</dbReference>
<dbReference type="PANTHER" id="PTHR43477">
    <property type="entry name" value="DIHYDROANTICAPSIN 7-DEHYDROGENASE"/>
    <property type="match status" value="1"/>
</dbReference>
<evidence type="ECO:0000313" key="3">
    <source>
        <dbReference type="EMBL" id="TQM36584.1"/>
    </source>
</evidence>
<evidence type="ECO:0000313" key="4">
    <source>
        <dbReference type="Proteomes" id="UP000319818"/>
    </source>
</evidence>
<dbReference type="Gene3D" id="3.40.50.720">
    <property type="entry name" value="NAD(P)-binding Rossmann-like Domain"/>
    <property type="match status" value="1"/>
</dbReference>
<dbReference type="PANTHER" id="PTHR43477:SF1">
    <property type="entry name" value="DIHYDROANTICAPSIN 7-DEHYDROGENASE"/>
    <property type="match status" value="1"/>
</dbReference>
<dbReference type="AlphaFoldDB" id="A0A543FS61"/>
<evidence type="ECO:0000256" key="2">
    <source>
        <dbReference type="ARBA" id="ARBA00023002"/>
    </source>
</evidence>
<keyword evidence="4" id="KW-1185">Reference proteome</keyword>
<dbReference type="RefSeq" id="WP_142103470.1">
    <property type="nucleotide sequence ID" value="NZ_VFPH01000002.1"/>
</dbReference>
<proteinExistence type="inferred from homology"/>